<evidence type="ECO:0000313" key="6">
    <source>
        <dbReference type="Proteomes" id="UP000697127"/>
    </source>
</evidence>
<dbReference type="AlphaFoldDB" id="A0A9P6WNR4"/>
<comment type="caution">
    <text evidence="5">The sequence shown here is derived from an EMBL/GenBank/DDBJ whole genome shotgun (WGS) entry which is preliminary data.</text>
</comment>
<dbReference type="PANTHER" id="PTHR31010">
    <property type="entry name" value="RAN-SPECIFIC GTPASE-ACTIVATING PROTEIN 30-RELATED"/>
    <property type="match status" value="1"/>
</dbReference>
<dbReference type="GO" id="GO:0001522">
    <property type="term" value="P:pseudouridine synthesis"/>
    <property type="evidence" value="ECO:0007669"/>
    <property type="project" value="InterPro"/>
</dbReference>
<dbReference type="InterPro" id="IPR020103">
    <property type="entry name" value="PsdUridine_synth_cat_dom_sf"/>
</dbReference>
<dbReference type="InterPro" id="IPR020094">
    <property type="entry name" value="TruA/RsuA/RluB/E/F_N"/>
</dbReference>
<dbReference type="Gene3D" id="3.30.70.660">
    <property type="entry name" value="Pseudouridine synthase I, catalytic domain, C-terminal subdomain"/>
    <property type="match status" value="1"/>
</dbReference>
<dbReference type="InterPro" id="IPR020097">
    <property type="entry name" value="PsdUridine_synth_TruA_a/b_dom"/>
</dbReference>
<reference evidence="5" key="1">
    <citation type="submission" date="2020-11" db="EMBL/GenBank/DDBJ databases">
        <title>Kefir isolates.</title>
        <authorList>
            <person name="Marcisauskas S."/>
            <person name="Kim Y."/>
            <person name="Blasche S."/>
        </authorList>
    </citation>
    <scope>NUCLEOTIDE SEQUENCE</scope>
    <source>
        <strain evidence="5">Olga-1</strain>
    </source>
</reference>
<sequence>MSAQNGKEHNTVDYTNWSKKQLLDKIYQLEGRKPVIKSDIPNLESTTNNNSNTILSKPKKQKVFDFSKYTKRKIALKFAYLGWNYQGLALQAEETGLPTVEEKIMEALFKVKLIGTIEQSDCDFSRCGRTDKGVSAMNQVISLVVRSKLSEEELQNPSNDVKEIDYIKIINNSLPDDIRVHSICLRPPNDFDARFSCTFRHYKYIFNGEHLDIKAMQEAAQYFLGDNDFRNFCKIDASKQIKNFRRTILMSQIDKIPGEEEFYVFNLKGTAFLWHQVRCMIAVLLTVAQKHEDPIIVKELLDVNIYPAKPTFKMAHDVPLVLYDCGFNENMVQWTSGPERSFHVNKVVDGLWNDYKIKSVVTDFMKHFTKDDTIEKSGKIYVNLGDGIGQSMNSYIKYNKRSCLETADQINAKWKDKKDSTSSKRRKLASTYVVKSVSTLMVHVPEKQKKKIDRKRIQLENKIETVTYSIEIIKLMAARGNSNLSYVLKLTDFLKEDIDEFVKDIAVLTSGLDNKKLSLELLKILEKTIDDLVEKIDNIIPILNLVLTTYGTATINNFQDYVSPGRLLNSTVLVSKSNEEFLELKSEKEISVGPDFSLTFYNIFYNQNSEQKIIWKEKYARCRFQIIRVPNKSSTYMYELRITEDFNDDRYHEEDELAESKVVDIRQISKLFFSASGRLLKLEDRSTPVLVLKTKKTTTEKLDKDSIEGVEKHENNDDSFEWFAIGDYERNSLDDESDDEDDEYENDKQEIESKANDKANLNTFSSDGSPLSLLEYLIRLCTLQANDQISVLDVKDERLRLYLSDENYMNNTSSQIASLNKKMENLKL</sequence>
<evidence type="ECO:0000256" key="1">
    <source>
        <dbReference type="ARBA" id="ARBA00009375"/>
    </source>
</evidence>
<dbReference type="Pfam" id="PF05508">
    <property type="entry name" value="Ran-binding"/>
    <property type="match status" value="1"/>
</dbReference>
<evidence type="ECO:0000313" key="5">
    <source>
        <dbReference type="EMBL" id="KAG0690326.1"/>
    </source>
</evidence>
<dbReference type="NCBIfam" id="TIGR00071">
    <property type="entry name" value="hisT_truA"/>
    <property type="match status" value="1"/>
</dbReference>
<dbReference type="GO" id="GO:0005634">
    <property type="term" value="C:nucleus"/>
    <property type="evidence" value="ECO:0007669"/>
    <property type="project" value="TreeGrafter"/>
</dbReference>
<evidence type="ECO:0000256" key="2">
    <source>
        <dbReference type="ARBA" id="ARBA00022694"/>
    </source>
</evidence>
<keyword evidence="2" id="KW-0819">tRNA processing</keyword>
<accession>A0A9P6WNR4</accession>
<keyword evidence="3" id="KW-0413">Isomerase</keyword>
<dbReference type="CDD" id="cd02569">
    <property type="entry name" value="PseudoU_synth_ScPus3"/>
    <property type="match status" value="1"/>
</dbReference>
<organism evidence="5 6">
    <name type="scientific">Pichia californica</name>
    <dbReference type="NCBI Taxonomy" id="460514"/>
    <lineage>
        <taxon>Eukaryota</taxon>
        <taxon>Fungi</taxon>
        <taxon>Dikarya</taxon>
        <taxon>Ascomycota</taxon>
        <taxon>Saccharomycotina</taxon>
        <taxon>Pichiomycetes</taxon>
        <taxon>Pichiales</taxon>
        <taxon>Pichiaceae</taxon>
        <taxon>Pichia</taxon>
    </lineage>
</organism>
<dbReference type="PANTHER" id="PTHR31010:SF2">
    <property type="entry name" value="RAN-SPECIFIC GTPASE-ACTIVATING PROTEIN 30"/>
    <property type="match status" value="1"/>
</dbReference>
<comment type="similarity">
    <text evidence="1">Belongs to the tRNA pseudouridine synthase TruA family.</text>
</comment>
<dbReference type="GO" id="GO:0003723">
    <property type="term" value="F:RNA binding"/>
    <property type="evidence" value="ECO:0007669"/>
    <property type="project" value="InterPro"/>
</dbReference>
<dbReference type="FunFam" id="3.30.70.580:FF:000020">
    <property type="entry name" value="tRNA pseudouridine synthase"/>
    <property type="match status" value="1"/>
</dbReference>
<protein>
    <recommendedName>
        <fullName evidence="4">Pseudouridine synthase I TruA alpha/beta domain-containing protein</fullName>
    </recommendedName>
</protein>
<keyword evidence="6" id="KW-1185">Reference proteome</keyword>
<dbReference type="GO" id="GO:0030695">
    <property type="term" value="F:GTPase regulator activity"/>
    <property type="evidence" value="ECO:0007669"/>
    <property type="project" value="TreeGrafter"/>
</dbReference>
<evidence type="ECO:0000256" key="3">
    <source>
        <dbReference type="ARBA" id="ARBA00023235"/>
    </source>
</evidence>
<dbReference type="Proteomes" id="UP000697127">
    <property type="component" value="Unassembled WGS sequence"/>
</dbReference>
<dbReference type="HAMAP" id="MF_00171">
    <property type="entry name" value="TruA"/>
    <property type="match status" value="1"/>
</dbReference>
<dbReference type="InterPro" id="IPR041707">
    <property type="entry name" value="Pus3-like"/>
</dbReference>
<dbReference type="EMBL" id="PUHW01000036">
    <property type="protein sequence ID" value="KAG0690326.1"/>
    <property type="molecule type" value="Genomic_DNA"/>
</dbReference>
<dbReference type="GO" id="GO:0009982">
    <property type="term" value="F:pseudouridine synthase activity"/>
    <property type="evidence" value="ECO:0007669"/>
    <property type="project" value="InterPro"/>
</dbReference>
<dbReference type="SUPFAM" id="SSF55120">
    <property type="entry name" value="Pseudouridine synthase"/>
    <property type="match status" value="1"/>
</dbReference>
<proteinExistence type="inferred from homology"/>
<dbReference type="Gene3D" id="3.30.70.580">
    <property type="entry name" value="Pseudouridine synthase I, catalytic domain, N-terminal subdomain"/>
    <property type="match status" value="1"/>
</dbReference>
<dbReference type="GO" id="GO:0005737">
    <property type="term" value="C:cytoplasm"/>
    <property type="evidence" value="ECO:0007669"/>
    <property type="project" value="TreeGrafter"/>
</dbReference>
<feature type="domain" description="Pseudouridine synthase I TruA alpha/beta" evidence="4">
    <location>
        <begin position="219"/>
        <end position="328"/>
    </location>
</feature>
<dbReference type="InterPro" id="IPR008812">
    <property type="entry name" value="Ran_GTP-bd-rel"/>
</dbReference>
<dbReference type="Pfam" id="PF01416">
    <property type="entry name" value="PseudoU_synth_1"/>
    <property type="match status" value="1"/>
</dbReference>
<gene>
    <name evidence="5" type="ORF">C6P40_003250</name>
</gene>
<dbReference type="InterPro" id="IPR020095">
    <property type="entry name" value="PsdUridine_synth_TruA_C"/>
</dbReference>
<dbReference type="InterPro" id="IPR001406">
    <property type="entry name" value="PsdUridine_synth_TruA"/>
</dbReference>
<name>A0A9P6WNR4_9ASCO</name>
<dbReference type="GO" id="GO:0008033">
    <property type="term" value="P:tRNA processing"/>
    <property type="evidence" value="ECO:0007669"/>
    <property type="project" value="UniProtKB-KW"/>
</dbReference>
<evidence type="ECO:0000259" key="4">
    <source>
        <dbReference type="Pfam" id="PF01416"/>
    </source>
</evidence>